<evidence type="ECO:0000313" key="2">
    <source>
        <dbReference type="EMBL" id="RZT42200.1"/>
    </source>
</evidence>
<name>A0A4Q7S8V5_9BURK</name>
<feature type="transmembrane region" description="Helical" evidence="1">
    <location>
        <begin position="122"/>
        <end position="142"/>
    </location>
</feature>
<comment type="caution">
    <text evidence="2">The sequence shown here is derived from an EMBL/GenBank/DDBJ whole genome shotgun (WGS) entry which is preliminary data.</text>
</comment>
<organism evidence="2 3">
    <name type="scientific">Cupriavidus agavae</name>
    <dbReference type="NCBI Taxonomy" id="1001822"/>
    <lineage>
        <taxon>Bacteria</taxon>
        <taxon>Pseudomonadati</taxon>
        <taxon>Pseudomonadota</taxon>
        <taxon>Betaproteobacteria</taxon>
        <taxon>Burkholderiales</taxon>
        <taxon>Burkholderiaceae</taxon>
        <taxon>Cupriavidus</taxon>
    </lineage>
</organism>
<protein>
    <recommendedName>
        <fullName evidence="4">Transmembrane protein</fullName>
    </recommendedName>
</protein>
<sequence length="194" mass="20310">MSRPGLRLACLLCLLPALPPLRALCEASMALLMLGLMPALFAAGALLPGLLSGRRHAALVAGLRPYGLALGVVASLALGLWMLPIAVDLSRLSGPMGLARDASLILAGLAAHVGLRVAPWPLVLFFGGNMVWMGLTFGMLFIDAPNRLCASYLLGDQRLAGIGLVAYAAGVGLWLLVRTARQAELPAHRPPARH</sequence>
<keyword evidence="1" id="KW-0812">Transmembrane</keyword>
<feature type="transmembrane region" description="Helical" evidence="1">
    <location>
        <begin position="158"/>
        <end position="177"/>
    </location>
</feature>
<reference evidence="2 3" key="1">
    <citation type="journal article" date="2015" name="Stand. Genomic Sci.">
        <title>Genomic Encyclopedia of Bacterial and Archaeal Type Strains, Phase III: the genomes of soil and plant-associated and newly described type strains.</title>
        <authorList>
            <person name="Whitman W.B."/>
            <person name="Woyke T."/>
            <person name="Klenk H.P."/>
            <person name="Zhou Y."/>
            <person name="Lilburn T.G."/>
            <person name="Beck B.J."/>
            <person name="De Vos P."/>
            <person name="Vandamme P."/>
            <person name="Eisen J.A."/>
            <person name="Garrity G."/>
            <person name="Hugenholtz P."/>
            <person name="Kyrpides N.C."/>
        </authorList>
    </citation>
    <scope>NUCLEOTIDE SEQUENCE [LARGE SCALE GENOMIC DNA]</scope>
    <source>
        <strain evidence="2 3">ASC-9842</strain>
    </source>
</reference>
<dbReference type="EMBL" id="SGXM01000001">
    <property type="protein sequence ID" value="RZT42200.1"/>
    <property type="molecule type" value="Genomic_DNA"/>
</dbReference>
<evidence type="ECO:0000256" key="1">
    <source>
        <dbReference type="SAM" id="Phobius"/>
    </source>
</evidence>
<dbReference type="Proteomes" id="UP000291078">
    <property type="component" value="Unassembled WGS sequence"/>
</dbReference>
<feature type="transmembrane region" description="Helical" evidence="1">
    <location>
        <begin position="65"/>
        <end position="86"/>
    </location>
</feature>
<keyword evidence="1" id="KW-1133">Transmembrane helix</keyword>
<feature type="transmembrane region" description="Helical" evidence="1">
    <location>
        <begin position="98"/>
        <end position="115"/>
    </location>
</feature>
<keyword evidence="1" id="KW-0472">Membrane</keyword>
<gene>
    <name evidence="2" type="ORF">EV147_1223</name>
</gene>
<feature type="transmembrane region" description="Helical" evidence="1">
    <location>
        <begin position="33"/>
        <end position="53"/>
    </location>
</feature>
<evidence type="ECO:0008006" key="4">
    <source>
        <dbReference type="Google" id="ProtNLM"/>
    </source>
</evidence>
<accession>A0A4Q7S8V5</accession>
<evidence type="ECO:0000313" key="3">
    <source>
        <dbReference type="Proteomes" id="UP000291078"/>
    </source>
</evidence>
<dbReference type="AlphaFoldDB" id="A0A4Q7S8V5"/>
<keyword evidence="3" id="KW-1185">Reference proteome</keyword>
<proteinExistence type="predicted"/>
<dbReference type="OrthoDB" id="2388670at2"/>
<dbReference type="RefSeq" id="WP_130390188.1">
    <property type="nucleotide sequence ID" value="NZ_SGXM01000001.1"/>
</dbReference>